<dbReference type="OrthoDB" id="9799703at2"/>
<dbReference type="Pfam" id="PF05685">
    <property type="entry name" value="Uma2"/>
    <property type="match status" value="1"/>
</dbReference>
<dbReference type="PANTHER" id="PTHR35400:SF3">
    <property type="entry name" value="SLL1072 PROTEIN"/>
    <property type="match status" value="1"/>
</dbReference>
<dbReference type="InterPro" id="IPR011335">
    <property type="entry name" value="Restrct_endonuc-II-like"/>
</dbReference>
<sequence length="203" mass="22452">MEKIEGDLELIRSLMEKAESLEGVEVVPADGFVMMSPVSLEHVRTFRRMTAILDERSDASHGGLEAVGDIEFHHPEWDTGLSPDVVLWHPESETPPRSAELIELALEIVSRSSVENDYITKTDAYAAADIPVYLILDPYTRRATCYSRPEEGAYLVREACPYGETLTLPLPSGPLPVDTSSLPCAPPAARRTSWPRHRVTPVG</sequence>
<dbReference type="SUPFAM" id="SSF52980">
    <property type="entry name" value="Restriction endonuclease-like"/>
    <property type="match status" value="1"/>
</dbReference>
<dbReference type="AlphaFoldDB" id="A0A367F3P3"/>
<accession>A0A367F3P3</accession>
<feature type="domain" description="Putative restriction endonuclease" evidence="2">
    <location>
        <begin position="32"/>
        <end position="169"/>
    </location>
</feature>
<feature type="compositionally biased region" description="Basic residues" evidence="1">
    <location>
        <begin position="193"/>
        <end position="203"/>
    </location>
</feature>
<evidence type="ECO:0000313" key="3">
    <source>
        <dbReference type="EMBL" id="RCG24120.1"/>
    </source>
</evidence>
<organism evidence="3 4">
    <name type="scientific">Streptomyces reniochalinae</name>
    <dbReference type="NCBI Taxonomy" id="2250578"/>
    <lineage>
        <taxon>Bacteria</taxon>
        <taxon>Bacillati</taxon>
        <taxon>Actinomycetota</taxon>
        <taxon>Actinomycetes</taxon>
        <taxon>Kitasatosporales</taxon>
        <taxon>Streptomycetaceae</taxon>
        <taxon>Streptomyces</taxon>
    </lineage>
</organism>
<dbReference type="Proteomes" id="UP000253507">
    <property type="component" value="Unassembled WGS sequence"/>
</dbReference>
<protein>
    <submittedName>
        <fullName evidence="3">Uma2 family endonuclease</fullName>
    </submittedName>
</protein>
<dbReference type="GO" id="GO:0004519">
    <property type="term" value="F:endonuclease activity"/>
    <property type="evidence" value="ECO:0007669"/>
    <property type="project" value="UniProtKB-KW"/>
</dbReference>
<dbReference type="InterPro" id="IPR008538">
    <property type="entry name" value="Uma2"/>
</dbReference>
<dbReference type="RefSeq" id="WP_147266475.1">
    <property type="nucleotide sequence ID" value="NZ_QOIM01000021.1"/>
</dbReference>
<dbReference type="EMBL" id="QOIM01000021">
    <property type="protein sequence ID" value="RCG24120.1"/>
    <property type="molecule type" value="Genomic_DNA"/>
</dbReference>
<proteinExistence type="predicted"/>
<dbReference type="PANTHER" id="PTHR35400">
    <property type="entry name" value="SLR1083 PROTEIN"/>
    <property type="match status" value="1"/>
</dbReference>
<reference evidence="3 4" key="1">
    <citation type="submission" date="2018-06" db="EMBL/GenBank/DDBJ databases">
        <title>Streptomyces reniochalinae sp. nov. and Streptomyces diacarnus sp. nov. from marine sponges.</title>
        <authorList>
            <person name="Li L."/>
        </authorList>
    </citation>
    <scope>NUCLEOTIDE SEQUENCE [LARGE SCALE GENOMIC DNA]</scope>
    <source>
        <strain evidence="3 4">LHW50302</strain>
    </source>
</reference>
<evidence type="ECO:0000313" key="4">
    <source>
        <dbReference type="Proteomes" id="UP000253507"/>
    </source>
</evidence>
<dbReference type="InterPro" id="IPR012296">
    <property type="entry name" value="Nuclease_put_TT1808"/>
</dbReference>
<dbReference type="Gene3D" id="3.90.1570.10">
    <property type="entry name" value="tt1808, chain A"/>
    <property type="match status" value="1"/>
</dbReference>
<name>A0A367F3P3_9ACTN</name>
<keyword evidence="3" id="KW-0255">Endonuclease</keyword>
<evidence type="ECO:0000256" key="1">
    <source>
        <dbReference type="SAM" id="MobiDB-lite"/>
    </source>
</evidence>
<keyword evidence="4" id="KW-1185">Reference proteome</keyword>
<comment type="caution">
    <text evidence="3">The sequence shown here is derived from an EMBL/GenBank/DDBJ whole genome shotgun (WGS) entry which is preliminary data.</text>
</comment>
<keyword evidence="3" id="KW-0540">Nuclease</keyword>
<evidence type="ECO:0000259" key="2">
    <source>
        <dbReference type="Pfam" id="PF05685"/>
    </source>
</evidence>
<feature type="region of interest" description="Disordered" evidence="1">
    <location>
        <begin position="179"/>
        <end position="203"/>
    </location>
</feature>
<keyword evidence="3" id="KW-0378">Hydrolase</keyword>
<dbReference type="CDD" id="cd06260">
    <property type="entry name" value="DUF820-like"/>
    <property type="match status" value="1"/>
</dbReference>
<gene>
    <name evidence="3" type="ORF">DQ392_02920</name>
</gene>